<dbReference type="AlphaFoldDB" id="A0A9D3Z2E6"/>
<reference evidence="2" key="1">
    <citation type="journal article" date="2019" name="bioRxiv">
        <title>The Genome of the Zebra Mussel, Dreissena polymorpha: A Resource for Invasive Species Research.</title>
        <authorList>
            <person name="McCartney M.A."/>
            <person name="Auch B."/>
            <person name="Kono T."/>
            <person name="Mallez S."/>
            <person name="Zhang Y."/>
            <person name="Obille A."/>
            <person name="Becker A."/>
            <person name="Abrahante J.E."/>
            <person name="Garbe J."/>
            <person name="Badalamenti J.P."/>
            <person name="Herman A."/>
            <person name="Mangelson H."/>
            <person name="Liachko I."/>
            <person name="Sullivan S."/>
            <person name="Sone E.D."/>
            <person name="Koren S."/>
            <person name="Silverstein K.A.T."/>
            <person name="Beckman K.B."/>
            <person name="Gohl D.M."/>
        </authorList>
    </citation>
    <scope>NUCLEOTIDE SEQUENCE</scope>
    <source>
        <strain evidence="2">Duluth1</strain>
        <tissue evidence="2">Whole animal</tissue>
    </source>
</reference>
<keyword evidence="3" id="KW-1185">Reference proteome</keyword>
<proteinExistence type="predicted"/>
<sequence length="74" mass="8534">MSKRPFSWRYTGPKCPRDHLAGATLVQYVLKTILLVLFWSKMSLRPFSWRYTGPICPRDHLAGATLVQNVLETI</sequence>
<keyword evidence="1" id="KW-0812">Transmembrane</keyword>
<evidence type="ECO:0000256" key="1">
    <source>
        <dbReference type="SAM" id="Phobius"/>
    </source>
</evidence>
<comment type="caution">
    <text evidence="2">The sequence shown here is derived from an EMBL/GenBank/DDBJ whole genome shotgun (WGS) entry which is preliminary data.</text>
</comment>
<evidence type="ECO:0000313" key="3">
    <source>
        <dbReference type="Proteomes" id="UP000828390"/>
    </source>
</evidence>
<evidence type="ECO:0000313" key="2">
    <source>
        <dbReference type="EMBL" id="KAH3711660.1"/>
    </source>
</evidence>
<reference evidence="2" key="2">
    <citation type="submission" date="2020-11" db="EMBL/GenBank/DDBJ databases">
        <authorList>
            <person name="McCartney M.A."/>
            <person name="Auch B."/>
            <person name="Kono T."/>
            <person name="Mallez S."/>
            <person name="Becker A."/>
            <person name="Gohl D.M."/>
            <person name="Silverstein K.A.T."/>
            <person name="Koren S."/>
            <person name="Bechman K.B."/>
            <person name="Herman A."/>
            <person name="Abrahante J.E."/>
            <person name="Garbe J."/>
        </authorList>
    </citation>
    <scope>NUCLEOTIDE SEQUENCE</scope>
    <source>
        <strain evidence="2">Duluth1</strain>
        <tissue evidence="2">Whole animal</tissue>
    </source>
</reference>
<protein>
    <submittedName>
        <fullName evidence="2">Uncharacterized protein</fullName>
    </submittedName>
</protein>
<name>A0A9D3Z2E6_DREPO</name>
<accession>A0A9D3Z2E6</accession>
<keyword evidence="1" id="KW-1133">Transmembrane helix</keyword>
<dbReference type="EMBL" id="JAIWYP010000014">
    <property type="protein sequence ID" value="KAH3711660.1"/>
    <property type="molecule type" value="Genomic_DNA"/>
</dbReference>
<gene>
    <name evidence="2" type="ORF">DPMN_071332</name>
</gene>
<feature type="transmembrane region" description="Helical" evidence="1">
    <location>
        <begin position="20"/>
        <end position="40"/>
    </location>
</feature>
<organism evidence="2 3">
    <name type="scientific">Dreissena polymorpha</name>
    <name type="common">Zebra mussel</name>
    <name type="synonym">Mytilus polymorpha</name>
    <dbReference type="NCBI Taxonomy" id="45954"/>
    <lineage>
        <taxon>Eukaryota</taxon>
        <taxon>Metazoa</taxon>
        <taxon>Spiralia</taxon>
        <taxon>Lophotrochozoa</taxon>
        <taxon>Mollusca</taxon>
        <taxon>Bivalvia</taxon>
        <taxon>Autobranchia</taxon>
        <taxon>Heteroconchia</taxon>
        <taxon>Euheterodonta</taxon>
        <taxon>Imparidentia</taxon>
        <taxon>Neoheterodontei</taxon>
        <taxon>Myida</taxon>
        <taxon>Dreissenoidea</taxon>
        <taxon>Dreissenidae</taxon>
        <taxon>Dreissena</taxon>
    </lineage>
</organism>
<dbReference type="Proteomes" id="UP000828390">
    <property type="component" value="Unassembled WGS sequence"/>
</dbReference>
<keyword evidence="1" id="KW-0472">Membrane</keyword>